<organism evidence="1 2">
    <name type="scientific">Jeotgalibacillus campisalis</name>
    <dbReference type="NCBI Taxonomy" id="220754"/>
    <lineage>
        <taxon>Bacteria</taxon>
        <taxon>Bacillati</taxon>
        <taxon>Bacillota</taxon>
        <taxon>Bacilli</taxon>
        <taxon>Bacillales</taxon>
        <taxon>Caryophanaceae</taxon>
        <taxon>Jeotgalibacillus</taxon>
    </lineage>
</organism>
<protein>
    <submittedName>
        <fullName evidence="1">Uncharacterized protein</fullName>
    </submittedName>
</protein>
<keyword evidence="2" id="KW-1185">Reference proteome</keyword>
<dbReference type="EMBL" id="JXRR01000017">
    <property type="protein sequence ID" value="KIL46099.1"/>
    <property type="molecule type" value="Genomic_DNA"/>
</dbReference>
<reference evidence="1 2" key="1">
    <citation type="submission" date="2015-01" db="EMBL/GenBank/DDBJ databases">
        <title>Jeotgalibacillus campisalis genome sequencing.</title>
        <authorList>
            <person name="Goh K.M."/>
            <person name="Chan K.-G."/>
            <person name="Yaakop A.S."/>
            <person name="Ee R."/>
            <person name="Gan H.M."/>
            <person name="Chan C.S."/>
        </authorList>
    </citation>
    <scope>NUCLEOTIDE SEQUENCE [LARGE SCALE GENOMIC DNA]</scope>
    <source>
        <strain evidence="1 2">SF-57</strain>
    </source>
</reference>
<accession>A0A0C2RWI1</accession>
<comment type="caution">
    <text evidence="1">The sequence shown here is derived from an EMBL/GenBank/DDBJ whole genome shotgun (WGS) entry which is preliminary data.</text>
</comment>
<sequence>MNQLRHSGLVFIVSARAKQGVDVSFSNKMVFYLKLSSNPNVLYMTEEI</sequence>
<dbReference type="PATRIC" id="fig|220754.4.peg.2788"/>
<dbReference type="AlphaFoldDB" id="A0A0C2RWI1"/>
<gene>
    <name evidence="1" type="ORF">KR50_27740</name>
</gene>
<evidence type="ECO:0000313" key="2">
    <source>
        <dbReference type="Proteomes" id="UP000031972"/>
    </source>
</evidence>
<proteinExistence type="predicted"/>
<dbReference type="Proteomes" id="UP000031972">
    <property type="component" value="Unassembled WGS sequence"/>
</dbReference>
<name>A0A0C2RWI1_9BACL</name>
<evidence type="ECO:0000313" key="1">
    <source>
        <dbReference type="EMBL" id="KIL46099.1"/>
    </source>
</evidence>